<feature type="binding site" evidence="9">
    <location>
        <position position="110"/>
    </location>
    <ligand>
        <name>4-amino-2-methyl-5-(diphosphooxymethyl)pyrimidine</name>
        <dbReference type="ChEBI" id="CHEBI:57841"/>
    </ligand>
</feature>
<dbReference type="GO" id="GO:0000287">
    <property type="term" value="F:magnesium ion binding"/>
    <property type="evidence" value="ECO:0007669"/>
    <property type="project" value="UniProtKB-UniRule"/>
</dbReference>
<comment type="function">
    <text evidence="9">Condenses 4-methyl-5-(beta-hydroxyethyl)thiazole monophosphate (THZ-P) and 2-methyl-4-amino-5-hydroxymethyl pyrimidine pyrophosphate (HMP-PP) to form thiamine monophosphate (TMP).</text>
</comment>
<comment type="caution">
    <text evidence="13">The sequence shown here is derived from an EMBL/GenBank/DDBJ whole genome shotgun (WGS) entry which is preliminary data.</text>
</comment>
<keyword evidence="14" id="KW-1185">Reference proteome</keyword>
<dbReference type="EMBL" id="AZGF01000041">
    <property type="protein sequence ID" value="KRM09443.1"/>
    <property type="molecule type" value="Genomic_DNA"/>
</dbReference>
<dbReference type="UniPathway" id="UPA00060">
    <property type="reaction ID" value="UER00141"/>
</dbReference>
<dbReference type="FunFam" id="3.20.20.70:FF:000096">
    <property type="entry name" value="Thiamine-phosphate synthase"/>
    <property type="match status" value="1"/>
</dbReference>
<dbReference type="InterPro" id="IPR022998">
    <property type="entry name" value="ThiamineP_synth_TenI"/>
</dbReference>
<dbReference type="PANTHER" id="PTHR20857:SF15">
    <property type="entry name" value="THIAMINE-PHOSPHATE SYNTHASE"/>
    <property type="match status" value="1"/>
</dbReference>
<keyword evidence="5 9" id="KW-0784">Thiamine biosynthesis</keyword>
<evidence type="ECO:0000256" key="10">
    <source>
        <dbReference type="RuleBase" id="RU003826"/>
    </source>
</evidence>
<feature type="binding site" evidence="9">
    <location>
        <position position="91"/>
    </location>
    <ligand>
        <name>Mg(2+)</name>
        <dbReference type="ChEBI" id="CHEBI:18420"/>
    </ligand>
</feature>
<dbReference type="InterPro" id="IPR036206">
    <property type="entry name" value="ThiamineP_synth_sf"/>
</dbReference>
<dbReference type="Proteomes" id="UP000051820">
    <property type="component" value="Unassembled WGS sequence"/>
</dbReference>
<comment type="catalytic activity">
    <reaction evidence="6 9 10">
        <text>4-methyl-5-(2-phosphooxyethyl)-thiazole + 4-amino-2-methyl-5-(diphosphooxymethyl)pyrimidine + H(+) = thiamine phosphate + diphosphate</text>
        <dbReference type="Rhea" id="RHEA:22328"/>
        <dbReference type="ChEBI" id="CHEBI:15378"/>
        <dbReference type="ChEBI" id="CHEBI:33019"/>
        <dbReference type="ChEBI" id="CHEBI:37575"/>
        <dbReference type="ChEBI" id="CHEBI:57841"/>
        <dbReference type="ChEBI" id="CHEBI:58296"/>
        <dbReference type="EC" id="2.5.1.3"/>
    </reaction>
</comment>
<feature type="binding site" evidence="9">
    <location>
        <position position="167"/>
    </location>
    <ligand>
        <name>2-[(2R,5Z)-2-carboxy-4-methylthiazol-5(2H)-ylidene]ethyl phosphate</name>
        <dbReference type="ChEBI" id="CHEBI:62899"/>
    </ligand>
</feature>
<keyword evidence="2 9" id="KW-0808">Transferase</keyword>
<evidence type="ECO:0000313" key="14">
    <source>
        <dbReference type="Proteomes" id="UP000051820"/>
    </source>
</evidence>
<dbReference type="HAMAP" id="MF_00097">
    <property type="entry name" value="TMP_synthase"/>
    <property type="match status" value="1"/>
</dbReference>
<comment type="pathway">
    <text evidence="1 9 11">Cofactor biosynthesis; thiamine diphosphate biosynthesis; thiamine phosphate from 4-amino-2-methyl-5-diphosphomethylpyrimidine and 4-methyl-5-(2-phosphoethyl)-thiazole: step 1/1.</text>
</comment>
<evidence type="ECO:0000256" key="6">
    <source>
        <dbReference type="ARBA" id="ARBA00047334"/>
    </source>
</evidence>
<dbReference type="Gene3D" id="3.20.20.70">
    <property type="entry name" value="Aldolase class I"/>
    <property type="match status" value="1"/>
</dbReference>
<evidence type="ECO:0000259" key="12">
    <source>
        <dbReference type="Pfam" id="PF02581"/>
    </source>
</evidence>
<accession>A0A0R1W230</accession>
<protein>
    <recommendedName>
        <fullName evidence="9">Thiamine-phosphate synthase</fullName>
        <shortName evidence="9">TP synthase</shortName>
        <shortName evidence="9">TPS</shortName>
        <ecNumber evidence="9">2.5.1.3</ecNumber>
    </recommendedName>
    <alternativeName>
        <fullName evidence="9">Thiamine-phosphate pyrophosphorylase</fullName>
        <shortName evidence="9">TMP pyrophosphorylase</shortName>
        <shortName evidence="9">TMP-PPase</shortName>
    </alternativeName>
</protein>
<dbReference type="CDD" id="cd00564">
    <property type="entry name" value="TMP_TenI"/>
    <property type="match status" value="1"/>
</dbReference>
<evidence type="ECO:0000256" key="4">
    <source>
        <dbReference type="ARBA" id="ARBA00022842"/>
    </source>
</evidence>
<dbReference type="GO" id="GO:0004789">
    <property type="term" value="F:thiamine-phosphate diphosphorylase activity"/>
    <property type="evidence" value="ECO:0007669"/>
    <property type="project" value="UniProtKB-UniRule"/>
</dbReference>
<dbReference type="InterPro" id="IPR034291">
    <property type="entry name" value="TMP_synthase"/>
</dbReference>
<proteinExistence type="inferred from homology"/>
<comment type="catalytic activity">
    <reaction evidence="7 9 10">
        <text>2-(2-carboxy-4-methylthiazol-5-yl)ethyl phosphate + 4-amino-2-methyl-5-(diphosphooxymethyl)pyrimidine + 2 H(+) = thiamine phosphate + CO2 + diphosphate</text>
        <dbReference type="Rhea" id="RHEA:47848"/>
        <dbReference type="ChEBI" id="CHEBI:15378"/>
        <dbReference type="ChEBI" id="CHEBI:16526"/>
        <dbReference type="ChEBI" id="CHEBI:33019"/>
        <dbReference type="ChEBI" id="CHEBI:37575"/>
        <dbReference type="ChEBI" id="CHEBI:57841"/>
        <dbReference type="ChEBI" id="CHEBI:62890"/>
        <dbReference type="EC" id="2.5.1.3"/>
    </reaction>
</comment>
<evidence type="ECO:0000313" key="13">
    <source>
        <dbReference type="EMBL" id="KRM09443.1"/>
    </source>
</evidence>
<sequence>MLQVYLIAGTQDVGGDVADYLRRVEASMKAGITAFQFRDKDGSKLTSSERLDLAKRSRQLATKYNVPFIIDDDYEMAINVHADGVHVGQKDQRIDEVLRAVGDEMFVGYSCDTLDQIEHANQLPIAYVGSGPVFPTGSKDDADPVMGFVKLHELVEQSVHPIVAVGGITPANAADVIKTGVAGISGISMIMKSTDVVKTVDELKRLY</sequence>
<evidence type="ECO:0000256" key="3">
    <source>
        <dbReference type="ARBA" id="ARBA00022723"/>
    </source>
</evidence>
<comment type="catalytic activity">
    <reaction evidence="8 9 10">
        <text>2-[(2R,5Z)-2-carboxy-4-methylthiazol-5(2H)-ylidene]ethyl phosphate + 4-amino-2-methyl-5-(diphosphooxymethyl)pyrimidine + 2 H(+) = thiamine phosphate + CO2 + diphosphate</text>
        <dbReference type="Rhea" id="RHEA:47844"/>
        <dbReference type="ChEBI" id="CHEBI:15378"/>
        <dbReference type="ChEBI" id="CHEBI:16526"/>
        <dbReference type="ChEBI" id="CHEBI:33019"/>
        <dbReference type="ChEBI" id="CHEBI:37575"/>
        <dbReference type="ChEBI" id="CHEBI:57841"/>
        <dbReference type="ChEBI" id="CHEBI:62899"/>
        <dbReference type="EC" id="2.5.1.3"/>
    </reaction>
</comment>
<gene>
    <name evidence="9" type="primary">thiE</name>
    <name evidence="13" type="ORF">FD16_GL001795</name>
</gene>
<dbReference type="GO" id="GO:0009228">
    <property type="term" value="P:thiamine biosynthetic process"/>
    <property type="evidence" value="ECO:0007669"/>
    <property type="project" value="UniProtKB-KW"/>
</dbReference>
<evidence type="ECO:0000256" key="5">
    <source>
        <dbReference type="ARBA" id="ARBA00022977"/>
    </source>
</evidence>
<evidence type="ECO:0000256" key="7">
    <source>
        <dbReference type="ARBA" id="ARBA00047851"/>
    </source>
</evidence>
<organism evidence="13 14">
    <name type="scientific">Paucilactobacillus suebicus DSM 5007 = KCTC 3549</name>
    <dbReference type="NCBI Taxonomy" id="1423807"/>
    <lineage>
        <taxon>Bacteria</taxon>
        <taxon>Bacillati</taxon>
        <taxon>Bacillota</taxon>
        <taxon>Bacilli</taxon>
        <taxon>Lactobacillales</taxon>
        <taxon>Lactobacillaceae</taxon>
        <taxon>Paucilactobacillus</taxon>
    </lineage>
</organism>
<feature type="domain" description="Thiamine phosphate synthase/TenI" evidence="12">
    <location>
        <begin position="4"/>
        <end position="190"/>
    </location>
</feature>
<name>A0A0R1W230_9LACO</name>
<feature type="binding site" evidence="9">
    <location>
        <position position="139"/>
    </location>
    <ligand>
        <name>4-amino-2-methyl-5-(diphosphooxymethyl)pyrimidine</name>
        <dbReference type="ChEBI" id="CHEBI:57841"/>
    </ligand>
</feature>
<dbReference type="EC" id="2.5.1.3" evidence="9"/>
<evidence type="ECO:0000256" key="2">
    <source>
        <dbReference type="ARBA" id="ARBA00022679"/>
    </source>
</evidence>
<dbReference type="GO" id="GO:0005737">
    <property type="term" value="C:cytoplasm"/>
    <property type="evidence" value="ECO:0007669"/>
    <property type="project" value="TreeGrafter"/>
</dbReference>
<dbReference type="PANTHER" id="PTHR20857">
    <property type="entry name" value="THIAMINE-PHOSPHATE PYROPHOSPHORYLASE"/>
    <property type="match status" value="1"/>
</dbReference>
<feature type="binding site" evidence="9">
    <location>
        <begin position="187"/>
        <end position="188"/>
    </location>
    <ligand>
        <name>2-[(2R,5Z)-2-carboxy-4-methylthiazol-5(2H)-ylidene]ethyl phosphate</name>
        <dbReference type="ChEBI" id="CHEBI:62899"/>
    </ligand>
</feature>
<dbReference type="Pfam" id="PF02581">
    <property type="entry name" value="TMP-TENI"/>
    <property type="match status" value="1"/>
</dbReference>
<feature type="binding site" evidence="9">
    <location>
        <begin position="136"/>
        <end position="138"/>
    </location>
    <ligand>
        <name>2-[(2R,5Z)-2-carboxy-4-methylthiazol-5(2H)-ylidene]ethyl phosphate</name>
        <dbReference type="ChEBI" id="CHEBI:62899"/>
    </ligand>
</feature>
<keyword evidence="3 9" id="KW-0479">Metal-binding</keyword>
<dbReference type="GO" id="GO:0009229">
    <property type="term" value="P:thiamine diphosphate biosynthetic process"/>
    <property type="evidence" value="ECO:0007669"/>
    <property type="project" value="UniProtKB-UniRule"/>
</dbReference>
<keyword evidence="4 9" id="KW-0460">Magnesium</keyword>
<dbReference type="AlphaFoldDB" id="A0A0R1W230"/>
<evidence type="ECO:0000256" key="8">
    <source>
        <dbReference type="ARBA" id="ARBA00047883"/>
    </source>
</evidence>
<dbReference type="NCBIfam" id="TIGR00693">
    <property type="entry name" value="thiE"/>
    <property type="match status" value="1"/>
</dbReference>
<feature type="binding site" evidence="9">
    <location>
        <begin position="36"/>
        <end position="40"/>
    </location>
    <ligand>
        <name>4-amino-2-methyl-5-(diphosphooxymethyl)pyrimidine</name>
        <dbReference type="ChEBI" id="CHEBI:57841"/>
    </ligand>
</feature>
<dbReference type="SUPFAM" id="SSF51391">
    <property type="entry name" value="Thiamin phosphate synthase"/>
    <property type="match status" value="1"/>
</dbReference>
<dbReference type="STRING" id="1423807.FD16_GL001795"/>
<dbReference type="PATRIC" id="fig|1423807.3.peg.1839"/>
<evidence type="ECO:0000256" key="1">
    <source>
        <dbReference type="ARBA" id="ARBA00005165"/>
    </source>
</evidence>
<dbReference type="eggNOG" id="COG0352">
    <property type="taxonomic scope" value="Bacteria"/>
</dbReference>
<reference evidence="13 14" key="1">
    <citation type="journal article" date="2015" name="Genome Announc.">
        <title>Expanding the biotechnology potential of lactobacilli through comparative genomics of 213 strains and associated genera.</title>
        <authorList>
            <person name="Sun Z."/>
            <person name="Harris H.M."/>
            <person name="McCann A."/>
            <person name="Guo C."/>
            <person name="Argimon S."/>
            <person name="Zhang W."/>
            <person name="Yang X."/>
            <person name="Jeffery I.B."/>
            <person name="Cooney J.C."/>
            <person name="Kagawa T.F."/>
            <person name="Liu W."/>
            <person name="Song Y."/>
            <person name="Salvetti E."/>
            <person name="Wrobel A."/>
            <person name="Rasinkangas P."/>
            <person name="Parkhill J."/>
            <person name="Rea M.C."/>
            <person name="O'Sullivan O."/>
            <person name="Ritari J."/>
            <person name="Douillard F.P."/>
            <person name="Paul Ross R."/>
            <person name="Yang R."/>
            <person name="Briner A.E."/>
            <person name="Felis G.E."/>
            <person name="de Vos W.M."/>
            <person name="Barrangou R."/>
            <person name="Klaenhammer T.R."/>
            <person name="Caufield P.W."/>
            <person name="Cui Y."/>
            <person name="Zhang H."/>
            <person name="O'Toole P.W."/>
        </authorList>
    </citation>
    <scope>NUCLEOTIDE SEQUENCE [LARGE SCALE GENOMIC DNA]</scope>
    <source>
        <strain evidence="13 14">DSM 5007</strain>
    </source>
</reference>
<feature type="binding site" evidence="9">
    <location>
        <position position="72"/>
    </location>
    <ligand>
        <name>Mg(2+)</name>
        <dbReference type="ChEBI" id="CHEBI:18420"/>
    </ligand>
</feature>
<comment type="similarity">
    <text evidence="9 10">Belongs to the thiamine-phosphate synthase family.</text>
</comment>
<feature type="binding site" evidence="9">
    <location>
        <position position="71"/>
    </location>
    <ligand>
        <name>4-amino-2-methyl-5-(diphosphooxymethyl)pyrimidine</name>
        <dbReference type="ChEBI" id="CHEBI:57841"/>
    </ligand>
</feature>
<dbReference type="InterPro" id="IPR013785">
    <property type="entry name" value="Aldolase_TIM"/>
</dbReference>
<comment type="cofactor">
    <cofactor evidence="9">
        <name>Mg(2+)</name>
        <dbReference type="ChEBI" id="CHEBI:18420"/>
    </cofactor>
    <text evidence="9">Binds 1 Mg(2+) ion per subunit.</text>
</comment>
<evidence type="ECO:0000256" key="9">
    <source>
        <dbReference type="HAMAP-Rule" id="MF_00097"/>
    </source>
</evidence>
<evidence type="ECO:0000256" key="11">
    <source>
        <dbReference type="RuleBase" id="RU004253"/>
    </source>
</evidence>